<gene>
    <name evidence="2" type="ORF">HPF_08990</name>
</gene>
<dbReference type="RefSeq" id="WP_079365976.1">
    <property type="nucleotide sequence ID" value="NZ_CP037867.1"/>
</dbReference>
<reference evidence="2 3" key="1">
    <citation type="submission" date="2019-03" db="EMBL/GenBank/DDBJ databases">
        <authorList>
            <person name="Sebastian G."/>
            <person name="Baumann P."/>
            <person name="Ruckert C."/>
            <person name="Kalinowski J."/>
            <person name="Nebel B."/>
            <person name="Takors R."/>
            <person name="Blombach B."/>
        </authorList>
    </citation>
    <scope>NUCLEOTIDE SEQUENCE [LARGE SCALE GENOMIC DNA]</scope>
    <source>
        <strain evidence="2 3">DSM 1084</strain>
    </source>
</reference>
<evidence type="ECO:0000313" key="3">
    <source>
        <dbReference type="Proteomes" id="UP000293912"/>
    </source>
</evidence>
<dbReference type="EMBL" id="CP037867">
    <property type="protein sequence ID" value="QBM27820.1"/>
    <property type="molecule type" value="Genomic_DNA"/>
</dbReference>
<feature type="transmembrane region" description="Helical" evidence="1">
    <location>
        <begin position="206"/>
        <end position="231"/>
    </location>
</feature>
<dbReference type="Pfam" id="PF02405">
    <property type="entry name" value="MlaE"/>
    <property type="match status" value="1"/>
</dbReference>
<evidence type="ECO:0000313" key="2">
    <source>
        <dbReference type="EMBL" id="QBM27820.1"/>
    </source>
</evidence>
<keyword evidence="1" id="KW-0812">Transmembrane</keyword>
<evidence type="ECO:0000256" key="1">
    <source>
        <dbReference type="SAM" id="Phobius"/>
    </source>
</evidence>
<sequence>MSGPPLVSTALDRSLGGWGRRVRASWASWWHVLLLGAQVMVLALAPSSYAQGAQRSAVLQQIYRASTPLMPGFLTLSALLSLVLIRIVVATAYSYGLSQYALEVLVRTLVLEIIPLYAAMFVALRHTMPEAQRIRRRLSQQHRSGVQHEQQTLLRTELLPRALGGIFSVLLLAAVSCVIALVLTYFNVYGFSHWALPAYTLAVGQVFKPAVVLIFSLKTLFFSLSVAIVPLAASARRDEAGGFGRLSDISEFARLLSVLLLVEVTSLLGNYY</sequence>
<feature type="transmembrane region" description="Helical" evidence="1">
    <location>
        <begin position="29"/>
        <end position="50"/>
    </location>
</feature>
<feature type="transmembrane region" description="Helical" evidence="1">
    <location>
        <begin position="105"/>
        <end position="124"/>
    </location>
</feature>
<name>A0A4P6WWE3_HYDPS</name>
<feature type="transmembrane region" description="Helical" evidence="1">
    <location>
        <begin position="162"/>
        <end position="186"/>
    </location>
</feature>
<keyword evidence="1" id="KW-1133">Transmembrane helix</keyword>
<dbReference type="Proteomes" id="UP000293912">
    <property type="component" value="Chromosome"/>
</dbReference>
<dbReference type="InterPro" id="IPR030802">
    <property type="entry name" value="Permease_MalE"/>
</dbReference>
<dbReference type="AlphaFoldDB" id="A0A4P6WWE3"/>
<organism evidence="2 3">
    <name type="scientific">Hydrogenophaga pseudoflava</name>
    <name type="common">Pseudomonas carboxydoflava</name>
    <dbReference type="NCBI Taxonomy" id="47421"/>
    <lineage>
        <taxon>Bacteria</taxon>
        <taxon>Pseudomonadati</taxon>
        <taxon>Pseudomonadota</taxon>
        <taxon>Betaproteobacteria</taxon>
        <taxon>Burkholderiales</taxon>
        <taxon>Comamonadaceae</taxon>
        <taxon>Hydrogenophaga</taxon>
    </lineage>
</organism>
<keyword evidence="3" id="KW-1185">Reference proteome</keyword>
<keyword evidence="1" id="KW-0472">Membrane</keyword>
<feature type="transmembrane region" description="Helical" evidence="1">
    <location>
        <begin position="71"/>
        <end position="93"/>
    </location>
</feature>
<protein>
    <recommendedName>
        <fullName evidence="4">Phospholipid ABC transporter permease protein MlaE</fullName>
    </recommendedName>
</protein>
<dbReference type="KEGG" id="hpse:HPF_08990"/>
<proteinExistence type="predicted"/>
<dbReference type="GO" id="GO:0043190">
    <property type="term" value="C:ATP-binding cassette (ABC) transporter complex"/>
    <property type="evidence" value="ECO:0007669"/>
    <property type="project" value="InterPro"/>
</dbReference>
<evidence type="ECO:0008006" key="4">
    <source>
        <dbReference type="Google" id="ProtNLM"/>
    </source>
</evidence>
<accession>A0A4P6WWE3</accession>